<dbReference type="RefSeq" id="WP_100919390.1">
    <property type="nucleotide sequence ID" value="NZ_CP020370.1"/>
</dbReference>
<evidence type="ECO:0000313" key="4">
    <source>
        <dbReference type="Proteomes" id="UP000232638"/>
    </source>
</evidence>
<dbReference type="PANTHER" id="PTHR43566:SF1">
    <property type="entry name" value="AAA+ ATPASE DOMAIN-CONTAINING PROTEIN"/>
    <property type="match status" value="1"/>
</dbReference>
<dbReference type="Pfam" id="PF13173">
    <property type="entry name" value="AAA_14"/>
    <property type="match status" value="1"/>
</dbReference>
<dbReference type="InterPro" id="IPR025420">
    <property type="entry name" value="DUF4143"/>
</dbReference>
<feature type="domain" description="DUF4143" evidence="2">
    <location>
        <begin position="205"/>
        <end position="361"/>
    </location>
</feature>
<dbReference type="Proteomes" id="UP000232638">
    <property type="component" value="Chromosome"/>
</dbReference>
<evidence type="ECO:0000259" key="1">
    <source>
        <dbReference type="Pfam" id="PF13173"/>
    </source>
</evidence>
<dbReference type="OrthoDB" id="9771844at2"/>
<dbReference type="AlphaFoldDB" id="A0A2K8U7R0"/>
<organism evidence="3 4">
    <name type="scientific">Candidatus Thiodictyon syntrophicum</name>
    <dbReference type="NCBI Taxonomy" id="1166950"/>
    <lineage>
        <taxon>Bacteria</taxon>
        <taxon>Pseudomonadati</taxon>
        <taxon>Pseudomonadota</taxon>
        <taxon>Gammaproteobacteria</taxon>
        <taxon>Chromatiales</taxon>
        <taxon>Chromatiaceae</taxon>
        <taxon>Thiodictyon</taxon>
    </lineage>
</organism>
<dbReference type="InterPro" id="IPR041682">
    <property type="entry name" value="AAA_14"/>
</dbReference>
<gene>
    <name evidence="3" type="ORF">THSYN_12090</name>
</gene>
<dbReference type="KEGG" id="tsy:THSYN_12090"/>
<sequence>MYIRRHAENALQAILAGDKVGIILGARQVGKTTLVEHVLADQGPGQGAVFLNLDIEVDKARFRAAAALAPADGLRSLGNPAVLAIDEAQRLPEAARIIKGWHDARLPAKLLLLGSSSLNLLDQAAESLTGRNRKLVLPPLLFSETLATQVWAGGDAAPDHLCAHFAPQLRAFLMQRLAFGSYPEVVTSDRPAQLLRDLSSDYLWKDVLQTGLVKTPDLITRLLLLLAHQVGAEVSVSELATQLQMARATVDRYLELLEQTFVIFRLPSFSTNPRKEIAKSRKVFFWDTGIRNALLNAFSTDEFRPDIDALWESWFIAEVAKRNALLGSPGELFFWRTRAQSEVDLVVKQASGLRAFEVKWSARRVSGRAFRDAYGVAVEPVGPENPFVLDVIKE</sequence>
<keyword evidence="4" id="KW-1185">Reference proteome</keyword>
<name>A0A2K8U7R0_9GAMM</name>
<reference evidence="3 4" key="1">
    <citation type="submission" date="2017-03" db="EMBL/GenBank/DDBJ databases">
        <title>Complete genome sequence of Candidatus 'Thiodictyon syntrophicum' sp. nov. strain Cad16T, a photolithoautotroph purple sulfur bacterium isolated from an alpine meromictic lake.</title>
        <authorList>
            <person name="Luedin S.M."/>
            <person name="Pothier J.F."/>
            <person name="Danza F."/>
            <person name="Storelli N."/>
            <person name="Wittwer M."/>
            <person name="Tonolla M."/>
        </authorList>
    </citation>
    <scope>NUCLEOTIDE SEQUENCE [LARGE SCALE GENOMIC DNA]</scope>
    <source>
        <strain evidence="3 4">Cad16T</strain>
    </source>
</reference>
<dbReference type="PANTHER" id="PTHR43566">
    <property type="entry name" value="CONSERVED PROTEIN"/>
    <property type="match status" value="1"/>
</dbReference>
<evidence type="ECO:0008006" key="5">
    <source>
        <dbReference type="Google" id="ProtNLM"/>
    </source>
</evidence>
<dbReference type="SUPFAM" id="SSF52540">
    <property type="entry name" value="P-loop containing nucleoside triphosphate hydrolases"/>
    <property type="match status" value="1"/>
</dbReference>
<dbReference type="EMBL" id="CP020370">
    <property type="protein sequence ID" value="AUB81626.1"/>
    <property type="molecule type" value="Genomic_DNA"/>
</dbReference>
<accession>A0A2K8U7R0</accession>
<evidence type="ECO:0000313" key="3">
    <source>
        <dbReference type="EMBL" id="AUB81626.1"/>
    </source>
</evidence>
<feature type="domain" description="AAA" evidence="1">
    <location>
        <begin position="19"/>
        <end position="146"/>
    </location>
</feature>
<proteinExistence type="predicted"/>
<dbReference type="InterPro" id="IPR027417">
    <property type="entry name" value="P-loop_NTPase"/>
</dbReference>
<protein>
    <recommendedName>
        <fullName evidence="5">ATPase</fullName>
    </recommendedName>
</protein>
<evidence type="ECO:0000259" key="2">
    <source>
        <dbReference type="Pfam" id="PF13635"/>
    </source>
</evidence>
<dbReference type="Pfam" id="PF13635">
    <property type="entry name" value="DUF4143"/>
    <property type="match status" value="1"/>
</dbReference>